<dbReference type="Gene3D" id="3.40.30.10">
    <property type="entry name" value="Glutaredoxin"/>
    <property type="match status" value="1"/>
</dbReference>
<keyword evidence="3" id="KW-1185">Reference proteome</keyword>
<evidence type="ECO:0000256" key="1">
    <source>
        <dbReference type="SAM" id="SignalP"/>
    </source>
</evidence>
<dbReference type="SUPFAM" id="SSF52833">
    <property type="entry name" value="Thioredoxin-like"/>
    <property type="match status" value="1"/>
</dbReference>
<protein>
    <recommendedName>
        <fullName evidence="4">Thioredoxin domain-containing protein</fullName>
    </recommendedName>
</protein>
<evidence type="ECO:0000313" key="3">
    <source>
        <dbReference type="Proteomes" id="UP001371305"/>
    </source>
</evidence>
<evidence type="ECO:0008006" key="4">
    <source>
        <dbReference type="Google" id="ProtNLM"/>
    </source>
</evidence>
<dbReference type="RefSeq" id="WP_341402405.1">
    <property type="nucleotide sequence ID" value="NZ_JBBUKT010000001.1"/>
</dbReference>
<comment type="caution">
    <text evidence="2">The sequence shown here is derived from an EMBL/GenBank/DDBJ whole genome shotgun (WGS) entry which is preliminary data.</text>
</comment>
<keyword evidence="1" id="KW-0732">Signal</keyword>
<dbReference type="InterPro" id="IPR036249">
    <property type="entry name" value="Thioredoxin-like_sf"/>
</dbReference>
<proteinExistence type="predicted"/>
<organism evidence="2 3">
    <name type="scientific">Luteolibacter soli</name>
    <dbReference type="NCBI Taxonomy" id="3135280"/>
    <lineage>
        <taxon>Bacteria</taxon>
        <taxon>Pseudomonadati</taxon>
        <taxon>Verrucomicrobiota</taxon>
        <taxon>Verrucomicrobiia</taxon>
        <taxon>Verrucomicrobiales</taxon>
        <taxon>Verrucomicrobiaceae</taxon>
        <taxon>Luteolibacter</taxon>
    </lineage>
</organism>
<name>A0ABU9AMW6_9BACT</name>
<reference evidence="2 3" key="1">
    <citation type="submission" date="2024-04" db="EMBL/GenBank/DDBJ databases">
        <title>Luteolibacter sp. isolated from soil.</title>
        <authorList>
            <person name="An J."/>
        </authorList>
    </citation>
    <scope>NUCLEOTIDE SEQUENCE [LARGE SCALE GENOMIC DNA]</scope>
    <source>
        <strain evidence="2 3">Y139</strain>
    </source>
</reference>
<evidence type="ECO:0000313" key="2">
    <source>
        <dbReference type="EMBL" id="MEK7949032.1"/>
    </source>
</evidence>
<feature type="chain" id="PRO_5045491805" description="Thioredoxin domain-containing protein" evidence="1">
    <location>
        <begin position="24"/>
        <end position="329"/>
    </location>
</feature>
<gene>
    <name evidence="2" type="ORF">WKV53_00915</name>
</gene>
<feature type="signal peptide" evidence="1">
    <location>
        <begin position="1"/>
        <end position="23"/>
    </location>
</feature>
<dbReference type="Proteomes" id="UP001371305">
    <property type="component" value="Unassembled WGS sequence"/>
</dbReference>
<accession>A0ABU9AMW6</accession>
<dbReference type="EMBL" id="JBBUKT010000001">
    <property type="protein sequence ID" value="MEK7949032.1"/>
    <property type="molecule type" value="Genomic_DNA"/>
</dbReference>
<sequence length="329" mass="36867">MFSSGTTSSLAALLLLAATTCFAQAPKAKGGAEEDPYASMPPKRAALERMLTERGTPETFEATVKKAREQGIVDQAILEARFLYHVDRREDDKIAAMLPEFLKRKDEFKLEQSEIFAVKEDWLAVVEYVQALADLRKNDRDGFKKHITEAFWLSPRQASAFAPHIDRLRMEEAMSTVKIDSSLKLSSQLAKDPVELGTLMRDHKALLLHFWSPTSHESEESMPDFKVTATELEKHKVAVASILVESNPEVMKDAKIILKDLGDKPPGAWLLDSEKDSLQRLLRVQNLPTVVLVSPEGSILFNGHPSEDELWEALSKLAPDVKRPAIDEH</sequence>